<proteinExistence type="predicted"/>
<evidence type="ECO:0000313" key="2">
    <source>
        <dbReference type="EMBL" id="MFK2826218.1"/>
    </source>
</evidence>
<reference evidence="2 3" key="1">
    <citation type="submission" date="2023-07" db="EMBL/GenBank/DDBJ databases">
        <title>Bacillus lucianemedeirus sp. nov, a new species isolated from an immunobiological production facility.</title>
        <authorList>
            <person name="Costa L.V."/>
            <person name="Miranda R.V.S.L."/>
            <person name="Brandao M.L.L."/>
            <person name="Reis C.M.F."/>
            <person name="Frazao A.M."/>
            <person name="Cruz F.V."/>
            <person name="Baio P.V.P."/>
            <person name="Veras J.F.C."/>
            <person name="Ramos J.N."/>
            <person name="Vieira V."/>
        </authorList>
    </citation>
    <scope>NUCLEOTIDE SEQUENCE [LARGE SCALE GENOMIC DNA]</scope>
    <source>
        <strain evidence="2 3">B190/17</strain>
    </source>
</reference>
<gene>
    <name evidence="2" type="ORF">QYG89_11135</name>
</gene>
<dbReference type="RefSeq" id="WP_404317270.1">
    <property type="nucleotide sequence ID" value="NZ_JAUIYO010000008.1"/>
</dbReference>
<accession>A0ABW8I9Q4</accession>
<feature type="transmembrane region" description="Helical" evidence="1">
    <location>
        <begin position="32"/>
        <end position="50"/>
    </location>
</feature>
<sequence length="93" mass="10468">MVFLSFLVTIICLVGSIMGLMAHPTGSERMLLIGWLLFGIALFIFTVFWYRRRKKKGKDDALSDCCDCPPSAWDFKLFDCDKDGDCDCGPDCS</sequence>
<name>A0ABW8I9Q4_9BACI</name>
<keyword evidence="1" id="KW-0472">Membrane</keyword>
<keyword evidence="1" id="KW-0812">Transmembrane</keyword>
<evidence type="ECO:0000313" key="3">
    <source>
        <dbReference type="Proteomes" id="UP001619911"/>
    </source>
</evidence>
<keyword evidence="3" id="KW-1185">Reference proteome</keyword>
<protein>
    <recommendedName>
        <fullName evidence="4">LPXTG cell wall anchor domain-containing protein</fullName>
    </recommendedName>
</protein>
<comment type="caution">
    <text evidence="2">The sequence shown here is derived from an EMBL/GenBank/DDBJ whole genome shotgun (WGS) entry which is preliminary data.</text>
</comment>
<keyword evidence="1" id="KW-1133">Transmembrane helix</keyword>
<evidence type="ECO:0000256" key="1">
    <source>
        <dbReference type="SAM" id="Phobius"/>
    </source>
</evidence>
<dbReference type="EMBL" id="JAUIYO010000008">
    <property type="protein sequence ID" value="MFK2826218.1"/>
    <property type="molecule type" value="Genomic_DNA"/>
</dbReference>
<organism evidence="2 3">
    <name type="scientific">Bacillus lumedeiriae</name>
    <dbReference type="NCBI Taxonomy" id="3058829"/>
    <lineage>
        <taxon>Bacteria</taxon>
        <taxon>Bacillati</taxon>
        <taxon>Bacillota</taxon>
        <taxon>Bacilli</taxon>
        <taxon>Bacillales</taxon>
        <taxon>Bacillaceae</taxon>
        <taxon>Bacillus</taxon>
    </lineage>
</organism>
<dbReference type="Proteomes" id="UP001619911">
    <property type="component" value="Unassembled WGS sequence"/>
</dbReference>
<evidence type="ECO:0008006" key="4">
    <source>
        <dbReference type="Google" id="ProtNLM"/>
    </source>
</evidence>